<keyword evidence="3" id="KW-1185">Reference proteome</keyword>
<evidence type="ECO:0000313" key="2">
    <source>
        <dbReference type="EMBL" id="MFC6152571.1"/>
    </source>
</evidence>
<keyword evidence="1" id="KW-0472">Membrane</keyword>
<name>A0ABW1QSY0_9ACTN</name>
<dbReference type="EMBL" id="JBHSQI010000002">
    <property type="protein sequence ID" value="MFC6152571.1"/>
    <property type="molecule type" value="Genomic_DNA"/>
</dbReference>
<sequence length="155" mass="16568">MTPLGTLVGRRGRRDESGSAVVEFVWVGLVLLVPVVWILLSVFEVQQGAFATTAAARSAGRAFVLAPDEATARQRAERVARQVLDEQGKESMPLVLEVRCSAGAGACLSPSSTVTVVVRSGVELPFLPEVLSGATSDFALEATHTVPFGQYRERR</sequence>
<evidence type="ECO:0000313" key="3">
    <source>
        <dbReference type="Proteomes" id="UP001596098"/>
    </source>
</evidence>
<evidence type="ECO:0008006" key="4">
    <source>
        <dbReference type="Google" id="ProtNLM"/>
    </source>
</evidence>
<keyword evidence="1" id="KW-1133">Transmembrane helix</keyword>
<comment type="caution">
    <text evidence="2">The sequence shown here is derived from an EMBL/GenBank/DDBJ whole genome shotgun (WGS) entry which is preliminary data.</text>
</comment>
<accession>A0ABW1QSY0</accession>
<proteinExistence type="predicted"/>
<evidence type="ECO:0000256" key="1">
    <source>
        <dbReference type="SAM" id="Phobius"/>
    </source>
</evidence>
<gene>
    <name evidence="2" type="ORF">ACFPWU_02695</name>
</gene>
<dbReference type="Proteomes" id="UP001596098">
    <property type="component" value="Unassembled WGS sequence"/>
</dbReference>
<reference evidence="3" key="1">
    <citation type="journal article" date="2019" name="Int. J. Syst. Evol. Microbiol.">
        <title>The Global Catalogue of Microorganisms (GCM) 10K type strain sequencing project: providing services to taxonomists for standard genome sequencing and annotation.</title>
        <authorList>
            <consortium name="The Broad Institute Genomics Platform"/>
            <consortium name="The Broad Institute Genome Sequencing Center for Infectious Disease"/>
            <person name="Wu L."/>
            <person name="Ma J."/>
        </authorList>
    </citation>
    <scope>NUCLEOTIDE SEQUENCE [LARGE SCALE GENOMIC DNA]</scope>
    <source>
        <strain evidence="3">DFY28</strain>
    </source>
</reference>
<protein>
    <recommendedName>
        <fullName evidence="4">Pilus assembly protein</fullName>
    </recommendedName>
</protein>
<organism evidence="2 3">
    <name type="scientific">Nocardioides yefusunii</name>
    <dbReference type="NCBI Taxonomy" id="2500546"/>
    <lineage>
        <taxon>Bacteria</taxon>
        <taxon>Bacillati</taxon>
        <taxon>Actinomycetota</taxon>
        <taxon>Actinomycetes</taxon>
        <taxon>Propionibacteriales</taxon>
        <taxon>Nocardioidaceae</taxon>
        <taxon>Nocardioides</taxon>
    </lineage>
</organism>
<keyword evidence="1" id="KW-0812">Transmembrane</keyword>
<dbReference type="RefSeq" id="WP_128219760.1">
    <property type="nucleotide sequence ID" value="NZ_CP034929.1"/>
</dbReference>
<feature type="transmembrane region" description="Helical" evidence="1">
    <location>
        <begin position="20"/>
        <end position="40"/>
    </location>
</feature>